<dbReference type="Gramene" id="OIT04130">
    <property type="protein sequence ID" value="OIT04130"/>
    <property type="gene ID" value="A4A49_23469"/>
</dbReference>
<organism evidence="13 14">
    <name type="scientific">Nicotiana attenuata</name>
    <name type="common">Coyote tobacco</name>
    <dbReference type="NCBI Taxonomy" id="49451"/>
    <lineage>
        <taxon>Eukaryota</taxon>
        <taxon>Viridiplantae</taxon>
        <taxon>Streptophyta</taxon>
        <taxon>Embryophyta</taxon>
        <taxon>Tracheophyta</taxon>
        <taxon>Spermatophyta</taxon>
        <taxon>Magnoliopsida</taxon>
        <taxon>eudicotyledons</taxon>
        <taxon>Gunneridae</taxon>
        <taxon>Pentapetalae</taxon>
        <taxon>asterids</taxon>
        <taxon>lamiids</taxon>
        <taxon>Solanales</taxon>
        <taxon>Solanaceae</taxon>
        <taxon>Nicotianoideae</taxon>
        <taxon>Nicotianeae</taxon>
        <taxon>Nicotiana</taxon>
    </lineage>
</organism>
<evidence type="ECO:0000313" key="14">
    <source>
        <dbReference type="Proteomes" id="UP000187609"/>
    </source>
</evidence>
<dbReference type="Gene3D" id="1.20.910.10">
    <property type="entry name" value="Heme oxygenase-like"/>
    <property type="match status" value="1"/>
</dbReference>
<dbReference type="STRING" id="49451.A0A1J6IHG4"/>
<protein>
    <recommendedName>
        <fullName evidence="3">heme oxygenase (biliverdin-producing)</fullName>
        <ecNumber evidence="3">1.14.14.18</ecNumber>
    </recommendedName>
</protein>
<evidence type="ECO:0000256" key="6">
    <source>
        <dbReference type="ARBA" id="ARBA00022617"/>
    </source>
</evidence>
<feature type="compositionally biased region" description="Acidic residues" evidence="12">
    <location>
        <begin position="88"/>
        <end position="104"/>
    </location>
</feature>
<dbReference type="EC" id="1.14.14.18" evidence="3"/>
<evidence type="ECO:0000256" key="7">
    <source>
        <dbReference type="ARBA" id="ARBA00022640"/>
    </source>
</evidence>
<keyword evidence="11" id="KW-0408">Iron</keyword>
<proteinExistence type="inferred from homology"/>
<dbReference type="GO" id="GO:0004392">
    <property type="term" value="F:heme oxygenase (decyclizing) activity"/>
    <property type="evidence" value="ECO:0007669"/>
    <property type="project" value="UniProtKB-EC"/>
</dbReference>
<sequence>MAARERNPRPRERKQMATLTCYCSYSSTPVPKSSLSLSFPKIPNPQLLTKYSSSFLSISSNQKWTHRASIALQCSNFNTTSSFTLSESELETETETETEEEGDDGVTSLAKKPPVKRKRRRYRKQYPGEKKGITEEMRFVAMKLRNSKAKDSSSESENGFESASSEEDNNNIGGDRGSEETWQPSIQGFLKYLVDSKLVFTTIERIVDDSSDVSYAYFRRTGLERAECISKDLDWFSQQGYEIPEPSNPGVSYASYLEELAEKTPPLFLSHFYNIYFSHIAGGQVIGKKAFEKLLEEKELEFHKWEGDAEELLRGVREKFNMLAKHWSRDDKNKCLREVTKAFRFMGQIVRLIIL</sequence>
<feature type="region of interest" description="Disordered" evidence="12">
    <location>
        <begin position="146"/>
        <end position="180"/>
    </location>
</feature>
<evidence type="ECO:0000256" key="3">
    <source>
        <dbReference type="ARBA" id="ARBA00012360"/>
    </source>
</evidence>
<evidence type="ECO:0000256" key="4">
    <source>
        <dbReference type="ARBA" id="ARBA00022528"/>
    </source>
</evidence>
<feature type="compositionally biased region" description="Basic residues" evidence="12">
    <location>
        <begin position="113"/>
        <end position="124"/>
    </location>
</feature>
<evidence type="ECO:0000256" key="12">
    <source>
        <dbReference type="SAM" id="MobiDB-lite"/>
    </source>
</evidence>
<dbReference type="SUPFAM" id="SSF48613">
    <property type="entry name" value="Heme oxygenase-like"/>
    <property type="match status" value="1"/>
</dbReference>
<accession>A0A1J6IHG4</accession>
<dbReference type="InterPro" id="IPR016084">
    <property type="entry name" value="Haem_Oase-like_multi-hlx"/>
</dbReference>
<keyword evidence="7" id="KW-0934">Plastid</keyword>
<dbReference type="GO" id="GO:0009507">
    <property type="term" value="C:chloroplast"/>
    <property type="evidence" value="ECO:0007669"/>
    <property type="project" value="UniProtKB-SubCell"/>
</dbReference>
<keyword evidence="4" id="KW-0150">Chloroplast</keyword>
<dbReference type="GeneID" id="109224952"/>
<keyword evidence="9" id="KW-0809">Transit peptide</keyword>
<evidence type="ECO:0000256" key="8">
    <source>
        <dbReference type="ARBA" id="ARBA00022723"/>
    </source>
</evidence>
<name>A0A1J6IHG4_NICAT</name>
<dbReference type="OMA" id="GLEGEWM"/>
<dbReference type="GO" id="GO:0010024">
    <property type="term" value="P:phytochromobilin biosynthetic process"/>
    <property type="evidence" value="ECO:0007669"/>
    <property type="project" value="TreeGrafter"/>
</dbReference>
<feature type="region of interest" description="Disordered" evidence="12">
    <location>
        <begin position="83"/>
        <end position="128"/>
    </location>
</feature>
<keyword evidence="10" id="KW-0560">Oxidoreductase</keyword>
<dbReference type="PIRSF" id="PIRSF030219">
    <property type="entry name" value="Heme_Oase_decyc_pln"/>
    <property type="match status" value="1"/>
</dbReference>
<keyword evidence="8" id="KW-0479">Metal-binding</keyword>
<evidence type="ECO:0000256" key="11">
    <source>
        <dbReference type="ARBA" id="ARBA00023004"/>
    </source>
</evidence>
<dbReference type="PANTHER" id="PTHR35703:SF1">
    <property type="entry name" value="INACTIVE HEME OXYGENASE 2, CHLOROPLASTIC-RELATED"/>
    <property type="match status" value="1"/>
</dbReference>
<dbReference type="Proteomes" id="UP000187609">
    <property type="component" value="Unassembled WGS sequence"/>
</dbReference>
<dbReference type="KEGG" id="nau:109224952"/>
<dbReference type="GO" id="GO:0046872">
    <property type="term" value="F:metal ion binding"/>
    <property type="evidence" value="ECO:0007669"/>
    <property type="project" value="UniProtKB-KW"/>
</dbReference>
<evidence type="ECO:0000256" key="9">
    <source>
        <dbReference type="ARBA" id="ARBA00022946"/>
    </source>
</evidence>
<evidence type="ECO:0000256" key="1">
    <source>
        <dbReference type="ARBA" id="ARBA00004229"/>
    </source>
</evidence>
<dbReference type="EMBL" id="MJEQ01037186">
    <property type="protein sequence ID" value="OIT04130.1"/>
    <property type="molecule type" value="Genomic_DNA"/>
</dbReference>
<dbReference type="OrthoDB" id="652091at2759"/>
<keyword evidence="6" id="KW-0349">Heme</keyword>
<evidence type="ECO:0000313" key="13">
    <source>
        <dbReference type="EMBL" id="OIT04130.1"/>
    </source>
</evidence>
<dbReference type="CDD" id="cd19165">
    <property type="entry name" value="HemeO"/>
    <property type="match status" value="1"/>
</dbReference>
<evidence type="ECO:0000256" key="10">
    <source>
        <dbReference type="ARBA" id="ARBA00023002"/>
    </source>
</evidence>
<dbReference type="FunFam" id="1.20.910.10:FF:000005">
    <property type="entry name" value="Heme oxygenase 1"/>
    <property type="match status" value="1"/>
</dbReference>
<dbReference type="Pfam" id="PF01126">
    <property type="entry name" value="Heme_oxygenase"/>
    <property type="match status" value="1"/>
</dbReference>
<dbReference type="SMR" id="A0A1J6IHG4"/>
<keyword evidence="5" id="KW-0602">Photosynthesis</keyword>
<dbReference type="PANTHER" id="PTHR35703">
    <property type="entry name" value="HEME OXYGENASE 1, CHLOROPLASTIC-RELATED"/>
    <property type="match status" value="1"/>
</dbReference>
<dbReference type="InterPro" id="IPR002051">
    <property type="entry name" value="Haem_Oase"/>
</dbReference>
<dbReference type="GO" id="GO:0015979">
    <property type="term" value="P:photosynthesis"/>
    <property type="evidence" value="ECO:0007669"/>
    <property type="project" value="UniProtKB-KW"/>
</dbReference>
<evidence type="ECO:0000256" key="2">
    <source>
        <dbReference type="ARBA" id="ARBA00006134"/>
    </source>
</evidence>
<dbReference type="InterPro" id="IPR016951">
    <property type="entry name" value="Haem_Oase_decyc_pln"/>
</dbReference>
<gene>
    <name evidence="13" type="primary">HO2</name>
    <name evidence="13" type="ORF">A4A49_23469</name>
</gene>
<dbReference type="GO" id="GO:0006788">
    <property type="term" value="P:heme oxidation"/>
    <property type="evidence" value="ECO:0007669"/>
    <property type="project" value="InterPro"/>
</dbReference>
<reference evidence="13" key="1">
    <citation type="submission" date="2016-11" db="EMBL/GenBank/DDBJ databases">
        <title>The genome of Nicotiana attenuata.</title>
        <authorList>
            <person name="Xu S."/>
            <person name="Brockmoeller T."/>
            <person name="Gaquerel E."/>
            <person name="Navarro A."/>
            <person name="Kuhl H."/>
            <person name="Gase K."/>
            <person name="Ling Z."/>
            <person name="Zhou W."/>
            <person name="Kreitzer C."/>
            <person name="Stanke M."/>
            <person name="Tang H."/>
            <person name="Lyons E."/>
            <person name="Pandey P."/>
            <person name="Pandey S.P."/>
            <person name="Timmermann B."/>
            <person name="Baldwin I.T."/>
        </authorList>
    </citation>
    <scope>NUCLEOTIDE SEQUENCE [LARGE SCALE GENOMIC DNA]</scope>
    <source>
        <strain evidence="13">UT</strain>
    </source>
</reference>
<comment type="subcellular location">
    <subcellularLocation>
        <location evidence="1">Plastid</location>
        <location evidence="1">Chloroplast</location>
    </subcellularLocation>
</comment>
<keyword evidence="14" id="KW-1185">Reference proteome</keyword>
<dbReference type="AlphaFoldDB" id="A0A1J6IHG4"/>
<comment type="similarity">
    <text evidence="2">Belongs to the heme oxygenase family.</text>
</comment>
<comment type="caution">
    <text evidence="13">The sequence shown here is derived from an EMBL/GenBank/DDBJ whole genome shotgun (WGS) entry which is preliminary data.</text>
</comment>
<evidence type="ECO:0000256" key="5">
    <source>
        <dbReference type="ARBA" id="ARBA00022531"/>
    </source>
</evidence>
<dbReference type="InterPro" id="IPR016053">
    <property type="entry name" value="Haem_Oase-like"/>
</dbReference>